<dbReference type="PANTHER" id="PTHR18947">
    <property type="entry name" value="HOOK PROTEINS"/>
    <property type="match status" value="1"/>
</dbReference>
<protein>
    <submittedName>
        <fullName evidence="7">Uncharacterized protein</fullName>
    </submittedName>
</protein>
<evidence type="ECO:0000256" key="4">
    <source>
        <dbReference type="SAM" id="Coils"/>
    </source>
</evidence>
<dbReference type="InterPro" id="IPR043936">
    <property type="entry name" value="HOOK_N"/>
</dbReference>
<dbReference type="PANTHER" id="PTHR18947:SF28">
    <property type="entry name" value="GIRDIN, ISOFORM A"/>
    <property type="match status" value="1"/>
</dbReference>
<evidence type="ECO:0000313" key="7">
    <source>
        <dbReference type="EMBL" id="GAA5804939.1"/>
    </source>
</evidence>
<dbReference type="SUPFAM" id="SSF116907">
    <property type="entry name" value="Hook domain"/>
    <property type="match status" value="1"/>
</dbReference>
<comment type="subcellular location">
    <subcellularLocation>
        <location evidence="1">Cytoplasm</location>
    </subcellularLocation>
</comment>
<comment type="caution">
    <text evidence="7">The sequence shown here is derived from an EMBL/GenBank/DDBJ whole genome shotgun (WGS) entry which is preliminary data.</text>
</comment>
<evidence type="ECO:0000256" key="1">
    <source>
        <dbReference type="ARBA" id="ARBA00004496"/>
    </source>
</evidence>
<gene>
    <name evidence="7" type="ORF">HPULCUR_010449</name>
</gene>
<feature type="domain" description="HOOK N-terminal" evidence="6">
    <location>
        <begin position="12"/>
        <end position="151"/>
    </location>
</feature>
<name>A0ABP9YDB8_9FUNG</name>
<dbReference type="InterPro" id="IPR036872">
    <property type="entry name" value="CH_dom_sf"/>
</dbReference>
<dbReference type="Pfam" id="PF05622">
    <property type="entry name" value="HOOK"/>
    <property type="match status" value="1"/>
</dbReference>
<feature type="coiled-coil region" evidence="4">
    <location>
        <begin position="661"/>
        <end position="695"/>
    </location>
</feature>
<evidence type="ECO:0000259" key="5">
    <source>
        <dbReference type="Pfam" id="PF05622"/>
    </source>
</evidence>
<dbReference type="Gene3D" id="1.10.418.10">
    <property type="entry name" value="Calponin-like domain"/>
    <property type="match status" value="1"/>
</dbReference>
<dbReference type="Pfam" id="PF19047">
    <property type="entry name" value="HOOK_N"/>
    <property type="match status" value="1"/>
</dbReference>
<dbReference type="EMBL" id="BAABUJ010000040">
    <property type="protein sequence ID" value="GAA5804939.1"/>
    <property type="molecule type" value="Genomic_DNA"/>
</dbReference>
<dbReference type="InterPro" id="IPR008636">
    <property type="entry name" value="Hook_C"/>
</dbReference>
<keyword evidence="8" id="KW-1185">Reference proteome</keyword>
<sequence>MTFSRMEAAMEDAFVEWINTFECKSYPIDTVVELADGVVLSDILSDIDSKWFKQITSTESGGNWVVRFNNQKKLHKLITRYFEDVVGQDPELLPSVNLTSIAKDADLHELLLMCQLVIAIAVQSDNNKMYIEMIQSLTQKSQHALMVSIEEVMNHFNTEPDYAANPRLSYLSGGSAGSIMTSSKLEDMPYRYQLEFEKILLEKKQFESSHSQLLNEFDGLRDRFEDLLTEKEDLKTRLQDMDQAIMQANNTGKADYVMRTEIDHLKQDLERSEDRRQETEMMMENHLSSITELKRKVDELTEQADEASSLRDQLEEYRHTTEKMHRMENTLEKYKRKMEESSDLKRQIKALEDQNSSLLERSHQVEDEYRKVLAFKTLMDSYKEQVHQLEYGNREILREKQRLDEELRNMADNCAYLETDRDRNMEQVQLLEEHIKEMELGGGTTLDKVVSHRASVVIEDGILLEEMGNNTMEENMKKANVTELRLTIGRLQRQIKEMEVKAPADVLAEEAQVMKTHKEQLQKDYENVLTERNRLRDELSQIRNGIPDSLLNQTQTIMAFRSRILDLEKESTNLKECTVQLEKIVSEGTHTISKDNTCLLNFEKEHAKIQDRINRLEDITKMQLHDINRMLVEANYLNGVNNNRDEDESFTDRPGLSDRDLEVIKEQNASLQIHVLHLQEEINETQGKIRKVRDMIKLYNQLLTEMTARFSNIRKSDEPNGLSGRSLRTKEEEYDLLKKQIQDVRLQSKKEQQLIISSWYDHVRRNHRDASSFSIRSAPSSWLGRQRKALDVHLRQRLC</sequence>
<evidence type="ECO:0000259" key="6">
    <source>
        <dbReference type="Pfam" id="PF19047"/>
    </source>
</evidence>
<keyword evidence="2" id="KW-0963">Cytoplasm</keyword>
<evidence type="ECO:0000256" key="3">
    <source>
        <dbReference type="ARBA" id="ARBA00023054"/>
    </source>
</evidence>
<dbReference type="CDD" id="cd22211">
    <property type="entry name" value="HkD_SF"/>
    <property type="match status" value="1"/>
</dbReference>
<feature type="coiled-coil region" evidence="4">
    <location>
        <begin position="217"/>
        <end position="368"/>
    </location>
</feature>
<evidence type="ECO:0000313" key="8">
    <source>
        <dbReference type="Proteomes" id="UP001476247"/>
    </source>
</evidence>
<feature type="coiled-coil region" evidence="4">
    <location>
        <begin position="481"/>
        <end position="545"/>
    </location>
</feature>
<reference evidence="7 8" key="1">
    <citation type="submission" date="2024-04" db="EMBL/GenBank/DDBJ databases">
        <title>genome sequences of Mucor flavus KT1a and Helicostylum pulchrum KT1b strains isolation_sourced from the surface of a dry-aged beef.</title>
        <authorList>
            <person name="Toyotome T."/>
            <person name="Hosono M."/>
            <person name="Torimaru M."/>
            <person name="Fukuda K."/>
            <person name="Mikami N."/>
        </authorList>
    </citation>
    <scope>NUCLEOTIDE SEQUENCE [LARGE SCALE GENOMIC DNA]</scope>
    <source>
        <strain evidence="7 8">KT1b</strain>
    </source>
</reference>
<feature type="coiled-coil region" evidence="4">
    <location>
        <begin position="393"/>
        <end position="420"/>
    </location>
</feature>
<accession>A0ABP9YDB8</accession>
<evidence type="ECO:0000256" key="2">
    <source>
        <dbReference type="ARBA" id="ARBA00022490"/>
    </source>
</evidence>
<feature type="domain" description="Hook C-terminal" evidence="5">
    <location>
        <begin position="222"/>
        <end position="438"/>
    </location>
</feature>
<dbReference type="Proteomes" id="UP001476247">
    <property type="component" value="Unassembled WGS sequence"/>
</dbReference>
<organism evidence="7 8">
    <name type="scientific">Helicostylum pulchrum</name>
    <dbReference type="NCBI Taxonomy" id="562976"/>
    <lineage>
        <taxon>Eukaryota</taxon>
        <taxon>Fungi</taxon>
        <taxon>Fungi incertae sedis</taxon>
        <taxon>Mucoromycota</taxon>
        <taxon>Mucoromycotina</taxon>
        <taxon>Mucoromycetes</taxon>
        <taxon>Mucorales</taxon>
        <taxon>Mucorineae</taxon>
        <taxon>Mucoraceae</taxon>
        <taxon>Helicostylum</taxon>
    </lineage>
</organism>
<keyword evidence="3 4" id="KW-0175">Coiled coil</keyword>
<proteinExistence type="predicted"/>